<keyword evidence="1" id="KW-0732">Signal</keyword>
<comment type="caution">
    <text evidence="2">The sequence shown here is derived from an EMBL/GenBank/DDBJ whole genome shotgun (WGS) entry which is preliminary data.</text>
</comment>
<reference evidence="2" key="1">
    <citation type="submission" date="2021-05" db="EMBL/GenBank/DDBJ databases">
        <authorList>
            <person name="Pietrasiak N."/>
            <person name="Ward R."/>
            <person name="Stajich J.E."/>
            <person name="Kurbessoian T."/>
        </authorList>
    </citation>
    <scope>NUCLEOTIDE SEQUENCE</scope>
    <source>
        <strain evidence="2">HA4357-MV3</strain>
    </source>
</reference>
<name>A0A9E3LQ74_9NOST</name>
<gene>
    <name evidence="2" type="ORF">KME28_00790</name>
</gene>
<reference evidence="2" key="2">
    <citation type="journal article" date="2022" name="Microbiol. Resour. Announc.">
        <title>Metagenome Sequencing to Explore Phylogenomics of Terrestrial Cyanobacteria.</title>
        <authorList>
            <person name="Ward R.D."/>
            <person name="Stajich J.E."/>
            <person name="Johansen J.R."/>
            <person name="Huntemann M."/>
            <person name="Clum A."/>
            <person name="Foster B."/>
            <person name="Foster B."/>
            <person name="Roux S."/>
            <person name="Palaniappan K."/>
            <person name="Varghese N."/>
            <person name="Mukherjee S."/>
            <person name="Reddy T.B.K."/>
            <person name="Daum C."/>
            <person name="Copeland A."/>
            <person name="Chen I.A."/>
            <person name="Ivanova N.N."/>
            <person name="Kyrpides N.C."/>
            <person name="Shapiro N."/>
            <person name="Eloe-Fadrosh E.A."/>
            <person name="Pietrasiak N."/>
        </authorList>
    </citation>
    <scope>NUCLEOTIDE SEQUENCE</scope>
    <source>
        <strain evidence="2">HA4357-MV3</strain>
    </source>
</reference>
<organism evidence="2 3">
    <name type="scientific">Pelatocladus maniniholoensis HA4357-MV3</name>
    <dbReference type="NCBI Taxonomy" id="1117104"/>
    <lineage>
        <taxon>Bacteria</taxon>
        <taxon>Bacillati</taxon>
        <taxon>Cyanobacteriota</taxon>
        <taxon>Cyanophyceae</taxon>
        <taxon>Nostocales</taxon>
        <taxon>Nostocaceae</taxon>
        <taxon>Pelatocladus</taxon>
    </lineage>
</organism>
<proteinExistence type="predicted"/>
<accession>A0A9E3LQ74</accession>
<feature type="chain" id="PRO_5038942920" description="PepSY domain-containing protein" evidence="1">
    <location>
        <begin position="27"/>
        <end position="144"/>
    </location>
</feature>
<evidence type="ECO:0000256" key="1">
    <source>
        <dbReference type="SAM" id="SignalP"/>
    </source>
</evidence>
<evidence type="ECO:0000313" key="2">
    <source>
        <dbReference type="EMBL" id="MBW4430331.1"/>
    </source>
</evidence>
<dbReference type="Proteomes" id="UP000813215">
    <property type="component" value="Unassembled WGS sequence"/>
</dbReference>
<dbReference type="AlphaFoldDB" id="A0A9E3LQ74"/>
<protein>
    <recommendedName>
        <fullName evidence="4">PepSY domain-containing protein</fullName>
    </recommendedName>
</protein>
<feature type="signal peptide" evidence="1">
    <location>
        <begin position="1"/>
        <end position="26"/>
    </location>
</feature>
<evidence type="ECO:0008006" key="4">
    <source>
        <dbReference type="Google" id="ProtNLM"/>
    </source>
</evidence>
<evidence type="ECO:0000313" key="3">
    <source>
        <dbReference type="Proteomes" id="UP000813215"/>
    </source>
</evidence>
<sequence length="144" mass="15862">MSHRKFHAVMVGLVLFAGTFASPVLAGNSASSSQNVNTTVANKYQNTVSSSNDKSDKWKLDKKKAKFGQLTYLEQAKFDKFQNAIHHGGMSPRDAAAKIGDADYKVLNKKTGQCQIRLSQKNRVTFIVDHDSHTVRILQVGGHT</sequence>
<dbReference type="EMBL" id="JAHHHW010000010">
    <property type="protein sequence ID" value="MBW4430331.1"/>
    <property type="molecule type" value="Genomic_DNA"/>
</dbReference>